<protein>
    <submittedName>
        <fullName evidence="1">Uncharacterized protein</fullName>
    </submittedName>
</protein>
<evidence type="ECO:0000313" key="2">
    <source>
        <dbReference type="Proteomes" id="UP001276229"/>
    </source>
</evidence>
<dbReference type="EMBL" id="JAUTFL010000004">
    <property type="protein sequence ID" value="MDW8645036.1"/>
    <property type="molecule type" value="Genomic_DNA"/>
</dbReference>
<dbReference type="AlphaFoldDB" id="A0AAJ2PFR8"/>
<evidence type="ECO:0000313" key="1">
    <source>
        <dbReference type="EMBL" id="MDW8645036.1"/>
    </source>
</evidence>
<name>A0AAJ2PFR8_STRSU</name>
<accession>A0AAJ2PFR8</accession>
<sequence>MKIKTRPTYQAEKVDKIKIPYQQIAGNPYTSLISIHQYMNLIFAEHQCFLQSYVYQSVKNGPKTERTRPRPSPFYYSFEITIHAQTTDAVKQDHRGLQAVFLVKDLNNWCDLLLTPILPQALSPPIERVLYCLCSKQLIIPHIGTYQLYLR</sequence>
<dbReference type="Proteomes" id="UP001276229">
    <property type="component" value="Unassembled WGS sequence"/>
</dbReference>
<comment type="caution">
    <text evidence="1">The sequence shown here is derived from an EMBL/GenBank/DDBJ whole genome shotgun (WGS) entry which is preliminary data.</text>
</comment>
<proteinExistence type="predicted"/>
<reference evidence="1" key="1">
    <citation type="submission" date="2023-07" db="EMBL/GenBank/DDBJ databases">
        <title>Characterization of virulence traits, antimicrobial resistance genes carried by mobile genetic elements and competence in Streptococcus suis strains isolated in France.</title>
        <authorList>
            <person name="Dechene-Tempier M."/>
            <person name="Marois-Crehan C."/>
            <person name="De Boisseson C."/>
            <person name="Lucas P."/>
            <person name="Bougeard S."/>
            <person name="Libante V."/>
            <person name="Payot S."/>
        </authorList>
    </citation>
    <scope>NUCLEOTIDE SEQUENCE</scope>
    <source>
        <strain evidence="1">1551</strain>
    </source>
</reference>
<gene>
    <name evidence="1" type="ORF">Q7V66_02580</name>
</gene>
<organism evidence="1 2">
    <name type="scientific">Streptococcus suis</name>
    <dbReference type="NCBI Taxonomy" id="1307"/>
    <lineage>
        <taxon>Bacteria</taxon>
        <taxon>Bacillati</taxon>
        <taxon>Bacillota</taxon>
        <taxon>Bacilli</taxon>
        <taxon>Lactobacillales</taxon>
        <taxon>Streptococcaceae</taxon>
        <taxon>Streptococcus</taxon>
    </lineage>
</organism>